<dbReference type="PANTHER" id="PTHR11352">
    <property type="entry name" value="PROLIFERATING CELL NUCLEAR ANTIGEN"/>
    <property type="match status" value="1"/>
</dbReference>
<dbReference type="InterPro" id="IPR022648">
    <property type="entry name" value="Pr_cel_nuc_antig_N"/>
</dbReference>
<dbReference type="SUPFAM" id="SSF55979">
    <property type="entry name" value="DNA clamp"/>
    <property type="match status" value="2"/>
</dbReference>
<dbReference type="CDD" id="cd00577">
    <property type="entry name" value="PCNA"/>
    <property type="match status" value="1"/>
</dbReference>
<name>A0A6C0HV16_9ZZZZ</name>
<dbReference type="InterPro" id="IPR022649">
    <property type="entry name" value="Pr_cel_nuc_antig_C"/>
</dbReference>
<keyword evidence="2" id="KW-0238">DNA-binding</keyword>
<dbReference type="InterPro" id="IPR046938">
    <property type="entry name" value="DNA_clamp_sf"/>
</dbReference>
<feature type="domain" description="Proliferating cell nuclear antigen PCNA N-terminal" evidence="3">
    <location>
        <begin position="10"/>
        <end position="115"/>
    </location>
</feature>
<evidence type="ECO:0000313" key="5">
    <source>
        <dbReference type="EMBL" id="QHT84127.1"/>
    </source>
</evidence>
<dbReference type="AlphaFoldDB" id="A0A6C0HV16"/>
<protein>
    <recommendedName>
        <fullName evidence="6">Proliferating cell nuclear antigen PCNA N-terminal domain-containing protein</fullName>
    </recommendedName>
</protein>
<dbReference type="EMBL" id="MN740015">
    <property type="protein sequence ID" value="QHT84127.1"/>
    <property type="molecule type" value="Genomic_DNA"/>
</dbReference>
<dbReference type="HAMAP" id="MF_00317">
    <property type="entry name" value="DNApol_clamp_arch"/>
    <property type="match status" value="1"/>
</dbReference>
<reference evidence="5" key="1">
    <citation type="journal article" date="2020" name="Nature">
        <title>Giant virus diversity and host interactions through global metagenomics.</title>
        <authorList>
            <person name="Schulz F."/>
            <person name="Roux S."/>
            <person name="Paez-Espino D."/>
            <person name="Jungbluth S."/>
            <person name="Walsh D.A."/>
            <person name="Denef V.J."/>
            <person name="McMahon K.D."/>
            <person name="Konstantinidis K.T."/>
            <person name="Eloe-Fadrosh E.A."/>
            <person name="Kyrpides N.C."/>
            <person name="Woyke T."/>
        </authorList>
    </citation>
    <scope>NUCLEOTIDE SEQUENCE</scope>
    <source>
        <strain evidence="5">GVMAG-M-3300023184-16</strain>
    </source>
</reference>
<sequence>MNITIQQSAKAEVFTTLFQNMKHFSEHINVQFTPEHMYIQTMDSARISILEVKLPKKWFSTYTCEQSIVLGIPSQILYKILATRDKDQSIQIHVEDSNTDTLLVDMCSIPGKNKTGCFERHFVMPLMDIEMDCVQVPDMEYQVEMCLSATIFTTMIHQLRGFGDNLRIHCNEEQNQWTSTTQEHGSMSVEVDINDLQEFAIEENRDLTLEFALQYLQNVGAYSKISKNMTVKMHADYPLRLDFPLEDDGYIIYYLAPKINED</sequence>
<proteinExistence type="inferred from homology"/>
<evidence type="ECO:0000259" key="3">
    <source>
        <dbReference type="Pfam" id="PF00705"/>
    </source>
</evidence>
<dbReference type="Gene3D" id="3.70.10.10">
    <property type="match status" value="1"/>
</dbReference>
<evidence type="ECO:0000256" key="2">
    <source>
        <dbReference type="ARBA" id="ARBA00023125"/>
    </source>
</evidence>
<comment type="similarity">
    <text evidence="1">Belongs to the PCNA family.</text>
</comment>
<dbReference type="GO" id="GO:0006272">
    <property type="term" value="P:leading strand elongation"/>
    <property type="evidence" value="ECO:0007669"/>
    <property type="project" value="TreeGrafter"/>
</dbReference>
<feature type="domain" description="Proliferating cell nuclear antigen PCNA C-terminal" evidence="4">
    <location>
        <begin position="136"/>
        <end position="258"/>
    </location>
</feature>
<evidence type="ECO:0000256" key="1">
    <source>
        <dbReference type="ARBA" id="ARBA00010462"/>
    </source>
</evidence>
<dbReference type="GO" id="GO:0030337">
    <property type="term" value="F:DNA polymerase processivity factor activity"/>
    <property type="evidence" value="ECO:0007669"/>
    <property type="project" value="InterPro"/>
</dbReference>
<dbReference type="InterPro" id="IPR000730">
    <property type="entry name" value="Pr_cel_nuc_antig"/>
</dbReference>
<dbReference type="Pfam" id="PF00705">
    <property type="entry name" value="PCNA_N"/>
    <property type="match status" value="1"/>
</dbReference>
<dbReference type="GO" id="GO:0006275">
    <property type="term" value="P:regulation of DNA replication"/>
    <property type="evidence" value="ECO:0007669"/>
    <property type="project" value="InterPro"/>
</dbReference>
<dbReference type="NCBIfam" id="TIGR00590">
    <property type="entry name" value="pcna"/>
    <property type="match status" value="1"/>
</dbReference>
<dbReference type="GO" id="GO:0003677">
    <property type="term" value="F:DNA binding"/>
    <property type="evidence" value="ECO:0007669"/>
    <property type="project" value="UniProtKB-KW"/>
</dbReference>
<dbReference type="Pfam" id="PF02747">
    <property type="entry name" value="PCNA_C"/>
    <property type="match status" value="1"/>
</dbReference>
<evidence type="ECO:0008006" key="6">
    <source>
        <dbReference type="Google" id="ProtNLM"/>
    </source>
</evidence>
<dbReference type="PANTHER" id="PTHR11352:SF0">
    <property type="entry name" value="PROLIFERATING CELL NUCLEAR ANTIGEN"/>
    <property type="match status" value="1"/>
</dbReference>
<dbReference type="PRINTS" id="PR00339">
    <property type="entry name" value="PCNACYCLIN"/>
</dbReference>
<accession>A0A6C0HV16</accession>
<organism evidence="5">
    <name type="scientific">viral metagenome</name>
    <dbReference type="NCBI Taxonomy" id="1070528"/>
    <lineage>
        <taxon>unclassified sequences</taxon>
        <taxon>metagenomes</taxon>
        <taxon>organismal metagenomes</taxon>
    </lineage>
</organism>
<evidence type="ECO:0000259" key="4">
    <source>
        <dbReference type="Pfam" id="PF02747"/>
    </source>
</evidence>